<dbReference type="InterPro" id="IPR015422">
    <property type="entry name" value="PyrdxlP-dep_Trfase_small"/>
</dbReference>
<dbReference type="EMBL" id="JAMTCS010000001">
    <property type="protein sequence ID" value="MCP2262957.1"/>
    <property type="molecule type" value="Genomic_DNA"/>
</dbReference>
<dbReference type="AlphaFoldDB" id="A0A9X2FX80"/>
<dbReference type="RefSeq" id="WP_253832042.1">
    <property type="nucleotide sequence ID" value="NZ_JAMTCS010000001.1"/>
</dbReference>
<evidence type="ECO:0000256" key="5">
    <source>
        <dbReference type="ARBA" id="ARBA00022898"/>
    </source>
</evidence>
<keyword evidence="4" id="KW-0808">Transferase</keyword>
<organism evidence="7 8">
    <name type="scientific">Promicromonospora thailandica</name>
    <dbReference type="NCBI Taxonomy" id="765201"/>
    <lineage>
        <taxon>Bacteria</taxon>
        <taxon>Bacillati</taxon>
        <taxon>Actinomycetota</taxon>
        <taxon>Actinomycetes</taxon>
        <taxon>Micrococcales</taxon>
        <taxon>Promicromonosporaceae</taxon>
        <taxon>Promicromonospora</taxon>
    </lineage>
</organism>
<comment type="cofactor">
    <cofactor evidence="1">
        <name>pyridoxal 5'-phosphate</name>
        <dbReference type="ChEBI" id="CHEBI:597326"/>
    </cofactor>
</comment>
<feature type="domain" description="Aminotransferase class I/classII large" evidence="6">
    <location>
        <begin position="52"/>
        <end position="412"/>
    </location>
</feature>
<name>A0A9X2FX80_9MICO</name>
<comment type="similarity">
    <text evidence="2">Belongs to the class-I pyridoxal-phosphate-dependent aminotransferase family.</text>
</comment>
<dbReference type="PANTHER" id="PTHR43807:SF20">
    <property type="entry name" value="FI04487P"/>
    <property type="match status" value="1"/>
</dbReference>
<evidence type="ECO:0000313" key="7">
    <source>
        <dbReference type="EMBL" id="MCP2262957.1"/>
    </source>
</evidence>
<keyword evidence="5" id="KW-0663">Pyridoxal phosphate</keyword>
<evidence type="ECO:0000256" key="3">
    <source>
        <dbReference type="ARBA" id="ARBA00022576"/>
    </source>
</evidence>
<reference evidence="7" key="1">
    <citation type="submission" date="2022-06" db="EMBL/GenBank/DDBJ databases">
        <title>Genomic Encyclopedia of Archaeal and Bacterial Type Strains, Phase II (KMG-II): from individual species to whole genera.</title>
        <authorList>
            <person name="Goeker M."/>
        </authorList>
    </citation>
    <scope>NUCLEOTIDE SEQUENCE</scope>
    <source>
        <strain evidence="7">DSM 26652</strain>
    </source>
</reference>
<gene>
    <name evidence="7" type="ORF">APR03_000280</name>
</gene>
<dbReference type="Gene3D" id="3.90.1150.10">
    <property type="entry name" value="Aspartate Aminotransferase, domain 1"/>
    <property type="match status" value="1"/>
</dbReference>
<evidence type="ECO:0000256" key="4">
    <source>
        <dbReference type="ARBA" id="ARBA00022679"/>
    </source>
</evidence>
<evidence type="ECO:0000256" key="1">
    <source>
        <dbReference type="ARBA" id="ARBA00001933"/>
    </source>
</evidence>
<dbReference type="FunFam" id="3.40.640.10:FF:000024">
    <property type="entry name" value="Kynurenine--oxoglutarate transaminase 3"/>
    <property type="match status" value="1"/>
</dbReference>
<accession>A0A9X2FX80</accession>
<dbReference type="InterPro" id="IPR015424">
    <property type="entry name" value="PyrdxlP-dep_Trfase"/>
</dbReference>
<dbReference type="GO" id="GO:0016212">
    <property type="term" value="F:kynurenine-oxoglutarate transaminase activity"/>
    <property type="evidence" value="ECO:0007669"/>
    <property type="project" value="TreeGrafter"/>
</dbReference>
<dbReference type="GO" id="GO:0005737">
    <property type="term" value="C:cytoplasm"/>
    <property type="evidence" value="ECO:0007669"/>
    <property type="project" value="TreeGrafter"/>
</dbReference>
<dbReference type="Gene3D" id="3.40.640.10">
    <property type="entry name" value="Type I PLP-dependent aspartate aminotransferase-like (Major domain)"/>
    <property type="match status" value="1"/>
</dbReference>
<evidence type="ECO:0000259" key="6">
    <source>
        <dbReference type="Pfam" id="PF00155"/>
    </source>
</evidence>
<dbReference type="PANTHER" id="PTHR43807">
    <property type="entry name" value="FI04487P"/>
    <property type="match status" value="1"/>
</dbReference>
<dbReference type="InterPro" id="IPR004839">
    <property type="entry name" value="Aminotransferase_I/II_large"/>
</dbReference>
<keyword evidence="8" id="KW-1185">Reference proteome</keyword>
<dbReference type="CDD" id="cd00609">
    <property type="entry name" value="AAT_like"/>
    <property type="match status" value="1"/>
</dbReference>
<evidence type="ECO:0000313" key="8">
    <source>
        <dbReference type="Proteomes" id="UP001139493"/>
    </source>
</evidence>
<evidence type="ECO:0000256" key="2">
    <source>
        <dbReference type="ARBA" id="ARBA00007441"/>
    </source>
</evidence>
<protein>
    <submittedName>
        <fullName evidence="7">N-succinyldiaminopimelate aminotransferase</fullName>
    </submittedName>
</protein>
<sequence>MEDSPAPRTDPAGRGPDRWQHTASAAGLLADDGSVAVTIFAEMSALAVRTGAINLGQGFPDVDGPEYVKQAAVRAIEEGRNQYAPGDGVPELRRAVAAHQKRHYGLDVDPDTEVLVTTGATEALTASILALTRPGDEVLTLEPFYDSHAAAIGMSGATHVTAPLVPGPDGFRLDVEALRAAASPRLRMIVLNSPHNPTGTVLTPGELAAVAAVARERDAIVVTDEVYEHLTFGAEHVPMATLPGMAERTLTISSSGKTFSFTGWKVGWVHGPATLVTAVRTVKQFLTYTSGAPFQPAIALALDDDETPRALAASLAERRDLLCAGLEAAGFTVTRPAGTYFVMADATELLPRLGLRDGVELCRRLPELAGVVAIPATAFCRAGSPTARALANHVRLTFVKREDVLREAVTRLAALRQA</sequence>
<dbReference type="Pfam" id="PF00155">
    <property type="entry name" value="Aminotran_1_2"/>
    <property type="match status" value="1"/>
</dbReference>
<dbReference type="InterPro" id="IPR015421">
    <property type="entry name" value="PyrdxlP-dep_Trfase_major"/>
</dbReference>
<dbReference type="Proteomes" id="UP001139493">
    <property type="component" value="Unassembled WGS sequence"/>
</dbReference>
<dbReference type="InterPro" id="IPR051326">
    <property type="entry name" value="Kynurenine-oxoglutarate_AT"/>
</dbReference>
<dbReference type="NCBIfam" id="NF005855">
    <property type="entry name" value="PRK07777.1"/>
    <property type="match status" value="1"/>
</dbReference>
<dbReference type="GO" id="GO:0030170">
    <property type="term" value="F:pyridoxal phosphate binding"/>
    <property type="evidence" value="ECO:0007669"/>
    <property type="project" value="InterPro"/>
</dbReference>
<comment type="caution">
    <text evidence="7">The sequence shown here is derived from an EMBL/GenBank/DDBJ whole genome shotgun (WGS) entry which is preliminary data.</text>
</comment>
<dbReference type="SUPFAM" id="SSF53383">
    <property type="entry name" value="PLP-dependent transferases"/>
    <property type="match status" value="1"/>
</dbReference>
<keyword evidence="3 7" id="KW-0032">Aminotransferase</keyword>
<proteinExistence type="inferred from homology"/>